<dbReference type="Proteomes" id="UP001338125">
    <property type="component" value="Unassembled WGS sequence"/>
</dbReference>
<keyword evidence="3" id="KW-0926">Vacuole</keyword>
<gene>
    <name evidence="14" type="ORF">PT974_08560</name>
</gene>
<dbReference type="SUPFAM" id="SSF53474">
    <property type="entry name" value="alpha/beta-Hydrolases"/>
    <property type="match status" value="1"/>
</dbReference>
<comment type="similarity">
    <text evidence="2 12">Belongs to the peptidase S10 family.</text>
</comment>
<feature type="chain" id="PRO_5045007224" description="Carboxypeptidase" evidence="12">
    <location>
        <begin position="17"/>
        <end position="547"/>
    </location>
</feature>
<evidence type="ECO:0000256" key="3">
    <source>
        <dbReference type="ARBA" id="ARBA00022554"/>
    </source>
</evidence>
<dbReference type="InterPro" id="IPR008442">
    <property type="entry name" value="Propeptide_carboxypepY"/>
</dbReference>
<evidence type="ECO:0000256" key="8">
    <source>
        <dbReference type="ARBA" id="ARBA00023145"/>
    </source>
</evidence>
<dbReference type="PROSITE" id="PS00131">
    <property type="entry name" value="CARBOXYPEPT_SER_SER"/>
    <property type="match status" value="1"/>
</dbReference>
<dbReference type="Pfam" id="PF05388">
    <property type="entry name" value="Carbpep_Y_N"/>
    <property type="match status" value="1"/>
</dbReference>
<evidence type="ECO:0000313" key="15">
    <source>
        <dbReference type="Proteomes" id="UP001338125"/>
    </source>
</evidence>
<dbReference type="EC" id="3.4.16.-" evidence="12"/>
<dbReference type="InterPro" id="IPR018202">
    <property type="entry name" value="Ser_caboxypep_ser_AS"/>
</dbReference>
<comment type="subcellular location">
    <subcellularLocation>
        <location evidence="1">Vacuole</location>
    </subcellularLocation>
</comment>
<evidence type="ECO:0000256" key="6">
    <source>
        <dbReference type="ARBA" id="ARBA00022729"/>
    </source>
</evidence>
<dbReference type="PANTHER" id="PTHR11802:SF113">
    <property type="entry name" value="SERINE CARBOXYPEPTIDASE CTSA-4.1"/>
    <property type="match status" value="1"/>
</dbReference>
<comment type="function">
    <text evidence="11">Vacuolar carboxypeptidase involved in degradation of small peptides. Digests preferentially peptides containing an aliphatic or hydrophobic residue in P1' position, as well as methionine, leucine or phenylalanine in P1 position of ester substrate.</text>
</comment>
<keyword evidence="4 12" id="KW-0121">Carboxypeptidase</keyword>
<dbReference type="Gene3D" id="3.40.50.1820">
    <property type="entry name" value="alpha/beta hydrolase"/>
    <property type="match status" value="1"/>
</dbReference>
<keyword evidence="5 12" id="KW-0645">Protease</keyword>
<feature type="signal peptide" evidence="12">
    <location>
        <begin position="1"/>
        <end position="16"/>
    </location>
</feature>
<proteinExistence type="inferred from homology"/>
<sequence>MRLSTLMLGAATSALASQDQKPLGGAATTLDQTFNGFDSWASSMKEYFGEINAEAKAVWEEVNLLVPDALEAVKQRSMKLKAKKHHRKPDSKWDHVVKGSDLQKMWVENKDGESHRLIGGKLDNYKLRAKKVDPASLGIDSVKQFSGYLDDDEKDKHLFYWFFESRNDPKNDPVVLWLNGGPGCSSLTGLFLELGPASINKKGEVVHNPYSWNSNASVIFLDQPVNVGFSYGSGSVSDTVAAGKDVYALLSLFFHQFPEYAKQDFHIAGESYGGHYVPTFAAEILSHKDRNINLKSILVGNGLTDELTQYAYYRPMACGDGGYPAVVDEYRCQGMDGSLPRCQSLIQSCYNTESAWMCVPAAIYCNNALIGPYQQTGQNPYDVRAKCEPGAGGLCYNAISWTGDWLNQKKVKEALGVEVIDSFDSCNMDINRDFLMHGDWMKPIHHLIPKLVEEIPVLIYAGDADFICNWLGNEAWVNALEWKGGEKYSKAEVESLHIGDGEKYGQVKSAENLSFMQIFGAGHMTPMDKPAESLDFFNRWLGGEWSS</sequence>
<dbReference type="PRINTS" id="PR00724">
    <property type="entry name" value="CRBOXYPTASEC"/>
</dbReference>
<keyword evidence="8" id="KW-0865">Zymogen</keyword>
<comment type="caution">
    <text evidence="14">The sequence shown here is derived from an EMBL/GenBank/DDBJ whole genome shotgun (WGS) entry which is preliminary data.</text>
</comment>
<evidence type="ECO:0000256" key="1">
    <source>
        <dbReference type="ARBA" id="ARBA00004116"/>
    </source>
</evidence>
<reference evidence="14 15" key="1">
    <citation type="submission" date="2024-01" db="EMBL/GenBank/DDBJ databases">
        <title>Complete genome of Cladobotryum mycophilum ATHUM6906.</title>
        <authorList>
            <person name="Christinaki A.C."/>
            <person name="Myridakis A.I."/>
            <person name="Kouvelis V.N."/>
        </authorList>
    </citation>
    <scope>NUCLEOTIDE SEQUENCE [LARGE SCALE GENOMIC DNA]</scope>
    <source>
        <strain evidence="14 15">ATHUM6906</strain>
    </source>
</reference>
<evidence type="ECO:0000256" key="9">
    <source>
        <dbReference type="ARBA" id="ARBA00023157"/>
    </source>
</evidence>
<dbReference type="InterPro" id="IPR029058">
    <property type="entry name" value="AB_hydrolase_fold"/>
</dbReference>
<evidence type="ECO:0000256" key="11">
    <source>
        <dbReference type="ARBA" id="ARBA00025622"/>
    </source>
</evidence>
<evidence type="ECO:0000256" key="7">
    <source>
        <dbReference type="ARBA" id="ARBA00022801"/>
    </source>
</evidence>
<keyword evidence="9" id="KW-1015">Disulfide bond</keyword>
<dbReference type="Pfam" id="PF00450">
    <property type="entry name" value="Peptidase_S10"/>
    <property type="match status" value="1"/>
</dbReference>
<dbReference type="EMBL" id="JAVFKD010000014">
    <property type="protein sequence ID" value="KAK5990293.1"/>
    <property type="molecule type" value="Genomic_DNA"/>
</dbReference>
<evidence type="ECO:0000313" key="14">
    <source>
        <dbReference type="EMBL" id="KAK5990293.1"/>
    </source>
</evidence>
<evidence type="ECO:0000256" key="4">
    <source>
        <dbReference type="ARBA" id="ARBA00022645"/>
    </source>
</evidence>
<dbReference type="InterPro" id="IPR001563">
    <property type="entry name" value="Peptidase_S10"/>
</dbReference>
<organism evidence="14 15">
    <name type="scientific">Cladobotryum mycophilum</name>
    <dbReference type="NCBI Taxonomy" id="491253"/>
    <lineage>
        <taxon>Eukaryota</taxon>
        <taxon>Fungi</taxon>
        <taxon>Dikarya</taxon>
        <taxon>Ascomycota</taxon>
        <taxon>Pezizomycotina</taxon>
        <taxon>Sordariomycetes</taxon>
        <taxon>Hypocreomycetidae</taxon>
        <taxon>Hypocreales</taxon>
        <taxon>Hypocreaceae</taxon>
        <taxon>Cladobotryum</taxon>
    </lineage>
</organism>
<keyword evidence="15" id="KW-1185">Reference proteome</keyword>
<evidence type="ECO:0000259" key="13">
    <source>
        <dbReference type="Pfam" id="PF05388"/>
    </source>
</evidence>
<evidence type="ECO:0000256" key="5">
    <source>
        <dbReference type="ARBA" id="ARBA00022670"/>
    </source>
</evidence>
<dbReference type="PANTHER" id="PTHR11802">
    <property type="entry name" value="SERINE PROTEASE FAMILY S10 SERINE CARBOXYPEPTIDASE"/>
    <property type="match status" value="1"/>
</dbReference>
<evidence type="ECO:0000256" key="2">
    <source>
        <dbReference type="ARBA" id="ARBA00009431"/>
    </source>
</evidence>
<dbReference type="Gene3D" id="1.10.287.410">
    <property type="match status" value="1"/>
</dbReference>
<protein>
    <recommendedName>
        <fullName evidence="12">Carboxypeptidase</fullName>
        <ecNumber evidence="12">3.4.16.-</ecNumber>
    </recommendedName>
</protein>
<keyword evidence="7 12" id="KW-0378">Hydrolase</keyword>
<keyword evidence="6 12" id="KW-0732">Signal</keyword>
<evidence type="ECO:0000256" key="12">
    <source>
        <dbReference type="RuleBase" id="RU361156"/>
    </source>
</evidence>
<evidence type="ECO:0000256" key="10">
    <source>
        <dbReference type="ARBA" id="ARBA00023180"/>
    </source>
</evidence>
<keyword evidence="10" id="KW-0325">Glycoprotein</keyword>
<feature type="domain" description="Propeptide carboxypeptidase Y" evidence="13">
    <location>
        <begin position="1"/>
        <end position="103"/>
    </location>
</feature>
<name>A0ABR0SDM7_9HYPO</name>
<accession>A0ABR0SDM7</accession>